<dbReference type="AlphaFoldDB" id="A0AAD9NMU6"/>
<comment type="caution">
    <text evidence="1">The sequence shown here is derived from an EMBL/GenBank/DDBJ whole genome shotgun (WGS) entry which is preliminary data.</text>
</comment>
<evidence type="ECO:0000313" key="1">
    <source>
        <dbReference type="EMBL" id="KAK2174221.1"/>
    </source>
</evidence>
<evidence type="ECO:0000313" key="2">
    <source>
        <dbReference type="Proteomes" id="UP001209878"/>
    </source>
</evidence>
<sequence>MILTIIIFYEVIFDSSFRFSLTVTLTSLLLEITSHWCRLCQQLSMTTSHFKQSRTQQLQNHYFKNLHPVYCRRLWFPQNMFIK</sequence>
<dbReference type="Proteomes" id="UP001209878">
    <property type="component" value="Unassembled WGS sequence"/>
</dbReference>
<organism evidence="1 2">
    <name type="scientific">Ridgeia piscesae</name>
    <name type="common">Tubeworm</name>
    <dbReference type="NCBI Taxonomy" id="27915"/>
    <lineage>
        <taxon>Eukaryota</taxon>
        <taxon>Metazoa</taxon>
        <taxon>Spiralia</taxon>
        <taxon>Lophotrochozoa</taxon>
        <taxon>Annelida</taxon>
        <taxon>Polychaeta</taxon>
        <taxon>Sedentaria</taxon>
        <taxon>Canalipalpata</taxon>
        <taxon>Sabellida</taxon>
        <taxon>Siboglinidae</taxon>
        <taxon>Ridgeia</taxon>
    </lineage>
</organism>
<accession>A0AAD9NMU6</accession>
<keyword evidence="2" id="KW-1185">Reference proteome</keyword>
<proteinExistence type="predicted"/>
<gene>
    <name evidence="1" type="ORF">NP493_817g01023</name>
</gene>
<name>A0AAD9NMU6_RIDPI</name>
<reference evidence="1" key="1">
    <citation type="journal article" date="2023" name="Mol. Biol. Evol.">
        <title>Third-Generation Sequencing Reveals the Adaptive Role of the Epigenome in Three Deep-Sea Polychaetes.</title>
        <authorList>
            <person name="Perez M."/>
            <person name="Aroh O."/>
            <person name="Sun Y."/>
            <person name="Lan Y."/>
            <person name="Juniper S.K."/>
            <person name="Young C.R."/>
            <person name="Angers B."/>
            <person name="Qian P.Y."/>
        </authorList>
    </citation>
    <scope>NUCLEOTIDE SEQUENCE</scope>
    <source>
        <strain evidence="1">R07B-5</strain>
    </source>
</reference>
<protein>
    <submittedName>
        <fullName evidence="1">Uncharacterized protein</fullName>
    </submittedName>
</protein>
<dbReference type="EMBL" id="JAODUO010000817">
    <property type="protein sequence ID" value="KAK2174221.1"/>
    <property type="molecule type" value="Genomic_DNA"/>
</dbReference>